<evidence type="ECO:0000313" key="2">
    <source>
        <dbReference type="Proteomes" id="UP000478571"/>
    </source>
</evidence>
<organism evidence="1 2">
    <name type="scientific">Vibrio tetraodonis subsp. pristinus</name>
    <dbReference type="NCBI Taxonomy" id="2695891"/>
    <lineage>
        <taxon>Bacteria</taxon>
        <taxon>Pseudomonadati</taxon>
        <taxon>Pseudomonadota</taxon>
        <taxon>Gammaproteobacteria</taxon>
        <taxon>Vibrionales</taxon>
        <taxon>Vibrionaceae</taxon>
        <taxon>Vibrio</taxon>
    </lineage>
</organism>
<dbReference type="EMBL" id="WWEU01000001">
    <property type="protein sequence ID" value="MYM58604.1"/>
    <property type="molecule type" value="Genomic_DNA"/>
</dbReference>
<gene>
    <name evidence="1" type="ORF">GTG28_05145</name>
</gene>
<accession>A0A6L8LR94</accession>
<dbReference type="Proteomes" id="UP000478571">
    <property type="component" value="Unassembled WGS sequence"/>
</dbReference>
<comment type="caution">
    <text evidence="1">The sequence shown here is derived from an EMBL/GenBank/DDBJ whole genome shotgun (WGS) entry which is preliminary data.</text>
</comment>
<reference evidence="1 2" key="1">
    <citation type="submission" date="2020-01" db="EMBL/GenBank/DDBJ databases">
        <title>Draft Genome Sequence of Vibrio sp. strain OCN044, Isolated from a Healthy Coral at Palmyra Atoll.</title>
        <authorList>
            <person name="Videau P."/>
            <person name="Loughran R."/>
            <person name="Esquivel A."/>
            <person name="Deadmond M."/>
            <person name="Paddock B.E."/>
            <person name="Saw J.H."/>
            <person name="Ushijima B."/>
        </authorList>
    </citation>
    <scope>NUCLEOTIDE SEQUENCE [LARGE SCALE GENOMIC DNA]</scope>
    <source>
        <strain evidence="1 2">OCN044</strain>
    </source>
</reference>
<proteinExistence type="predicted"/>
<sequence>MSANSLLSSAAEQIYGRVSGKQDANKWYKLLVPELREALERGTPISDPQVQRLIEAISDLPSAGAKQHNFARRYMQDKESMLKLPRDPNSIMFGYWW</sequence>
<dbReference type="RefSeq" id="WP_160927575.1">
    <property type="nucleotide sequence ID" value="NZ_WWEU01000001.1"/>
</dbReference>
<name>A0A6L8LR94_9VIBR</name>
<protein>
    <submittedName>
        <fullName evidence="1">Uncharacterized protein</fullName>
    </submittedName>
</protein>
<dbReference type="AlphaFoldDB" id="A0A6L8LR94"/>
<evidence type="ECO:0000313" key="1">
    <source>
        <dbReference type="EMBL" id="MYM58604.1"/>
    </source>
</evidence>
<keyword evidence="2" id="KW-1185">Reference proteome</keyword>